<dbReference type="GeneID" id="31360058"/>
<proteinExistence type="predicted"/>
<evidence type="ECO:0000313" key="3">
    <source>
        <dbReference type="Proteomes" id="UP000001396"/>
    </source>
</evidence>
<gene>
    <name evidence="2" type="ORF">PPL_04571</name>
</gene>
<name>D3B7Y3_HETP5</name>
<sequence length="83" mass="9917">MSDDDDMMYDDDEYFDDDDDQGDGNDEEEEEVEIENQYYNSKGLIEDSIPEAIASYEKVVEFEKGEKSEWYVVELTRYIDRLF</sequence>
<keyword evidence="3" id="KW-1185">Reference proteome</keyword>
<feature type="region of interest" description="Disordered" evidence="1">
    <location>
        <begin position="1"/>
        <end position="33"/>
    </location>
</feature>
<dbReference type="Proteomes" id="UP000001396">
    <property type="component" value="Unassembled WGS sequence"/>
</dbReference>
<protein>
    <submittedName>
        <fullName evidence="2">Uncharacterized protein</fullName>
    </submittedName>
</protein>
<evidence type="ECO:0000256" key="1">
    <source>
        <dbReference type="SAM" id="MobiDB-lite"/>
    </source>
</evidence>
<dbReference type="STRING" id="670386.D3B7Y3"/>
<dbReference type="InParanoid" id="D3B7Y3"/>
<reference evidence="2 3" key="1">
    <citation type="journal article" date="2011" name="Genome Res.">
        <title>Phylogeny-wide analysis of social amoeba genomes highlights ancient origins for complex intercellular communication.</title>
        <authorList>
            <person name="Heidel A.J."/>
            <person name="Lawal H.M."/>
            <person name="Felder M."/>
            <person name="Schilde C."/>
            <person name="Helps N.R."/>
            <person name="Tunggal B."/>
            <person name="Rivero F."/>
            <person name="John U."/>
            <person name="Schleicher M."/>
            <person name="Eichinger L."/>
            <person name="Platzer M."/>
            <person name="Noegel A.A."/>
            <person name="Schaap P."/>
            <person name="Gloeckner G."/>
        </authorList>
    </citation>
    <scope>NUCLEOTIDE SEQUENCE [LARGE SCALE GENOMIC DNA]</scope>
    <source>
        <strain evidence="3">ATCC 26659 / Pp 5 / PN500</strain>
    </source>
</reference>
<comment type="caution">
    <text evidence="2">The sequence shown here is derived from an EMBL/GenBank/DDBJ whole genome shotgun (WGS) entry which is preliminary data.</text>
</comment>
<evidence type="ECO:0000313" key="2">
    <source>
        <dbReference type="EMBL" id="EFA82151.1"/>
    </source>
</evidence>
<dbReference type="RefSeq" id="XP_020434268.1">
    <property type="nucleotide sequence ID" value="XM_020575473.1"/>
</dbReference>
<accession>D3B7Y3</accession>
<dbReference type="EMBL" id="ADBJ01000020">
    <property type="protein sequence ID" value="EFA82151.1"/>
    <property type="molecule type" value="Genomic_DNA"/>
</dbReference>
<dbReference type="AlphaFoldDB" id="D3B7Y3"/>
<organism evidence="2 3">
    <name type="scientific">Heterostelium pallidum (strain ATCC 26659 / Pp 5 / PN500)</name>
    <name type="common">Cellular slime mold</name>
    <name type="synonym">Polysphondylium pallidum</name>
    <dbReference type="NCBI Taxonomy" id="670386"/>
    <lineage>
        <taxon>Eukaryota</taxon>
        <taxon>Amoebozoa</taxon>
        <taxon>Evosea</taxon>
        <taxon>Eumycetozoa</taxon>
        <taxon>Dictyostelia</taxon>
        <taxon>Acytosteliales</taxon>
        <taxon>Acytosteliaceae</taxon>
        <taxon>Heterostelium</taxon>
    </lineage>
</organism>